<dbReference type="InterPro" id="IPR046773">
    <property type="entry name" value="DOCKER_Lobe_C"/>
</dbReference>
<feature type="domain" description="C2 DOCK-type" evidence="10">
    <location>
        <begin position="482"/>
        <end position="594"/>
    </location>
</feature>
<dbReference type="InterPro" id="IPR027007">
    <property type="entry name" value="C2_DOCK-type_domain"/>
</dbReference>
<dbReference type="InterPro" id="IPR001452">
    <property type="entry name" value="SH3_domain"/>
</dbReference>
<dbReference type="PANTHER" id="PTHR45653">
    <property type="entry name" value="DEDICATOR OF CYTOKINESIS"/>
    <property type="match status" value="1"/>
</dbReference>
<dbReference type="InterPro" id="IPR056372">
    <property type="entry name" value="TPR_DOCK"/>
</dbReference>
<feature type="region of interest" description="Disordered" evidence="8">
    <location>
        <begin position="1681"/>
        <end position="1804"/>
    </location>
</feature>
<dbReference type="PROSITE" id="PS50002">
    <property type="entry name" value="SH3"/>
    <property type="match status" value="1"/>
</dbReference>
<dbReference type="InterPro" id="IPR030717">
    <property type="entry name" value="DHR2_DOCK5"/>
</dbReference>
<dbReference type="Pfam" id="PF14429">
    <property type="entry name" value="DOCK-C2"/>
    <property type="match status" value="1"/>
</dbReference>
<dbReference type="InterPro" id="IPR032376">
    <property type="entry name" value="DOCK_N"/>
</dbReference>
<reference evidence="12" key="2">
    <citation type="submission" date="2025-08" db="UniProtKB">
        <authorList>
            <consortium name="Ensembl"/>
        </authorList>
    </citation>
    <scope>IDENTIFICATION</scope>
    <source>
        <strain evidence="12">breed Abyssinian</strain>
    </source>
</reference>
<dbReference type="Gene3D" id="2.30.30.40">
    <property type="entry name" value="SH3 Domains"/>
    <property type="match status" value="1"/>
</dbReference>
<evidence type="ECO:0000256" key="5">
    <source>
        <dbReference type="ARBA" id="ARBA00022658"/>
    </source>
</evidence>
<dbReference type="SUPFAM" id="SSF48371">
    <property type="entry name" value="ARM repeat"/>
    <property type="match status" value="1"/>
</dbReference>
<evidence type="ECO:0000259" key="10">
    <source>
        <dbReference type="PROSITE" id="PS51650"/>
    </source>
</evidence>
<accession>A0ABI7YN80</accession>
<keyword evidence="4" id="KW-0597">Phosphoprotein</keyword>
<dbReference type="Pfam" id="PF20422">
    <property type="entry name" value="DHR-2_Lobe_B"/>
    <property type="match status" value="1"/>
</dbReference>
<dbReference type="Proteomes" id="UP000823872">
    <property type="component" value="Chromosome B1"/>
</dbReference>
<keyword evidence="2 6" id="KW-0728">SH3 domain</keyword>
<evidence type="ECO:0000256" key="2">
    <source>
        <dbReference type="ARBA" id="ARBA00022443"/>
    </source>
</evidence>
<dbReference type="InterPro" id="IPR043162">
    <property type="entry name" value="DOCK_C_lobe_C"/>
</dbReference>
<dbReference type="Gene3D" id="1.25.40.410">
    <property type="match status" value="1"/>
</dbReference>
<feature type="compositionally biased region" description="Pro residues" evidence="8">
    <location>
        <begin position="1718"/>
        <end position="1728"/>
    </location>
</feature>
<feature type="region of interest" description="Disordered" evidence="8">
    <location>
        <begin position="1615"/>
        <end position="1637"/>
    </location>
</feature>
<dbReference type="InterPro" id="IPR027357">
    <property type="entry name" value="DOCKER_dom"/>
</dbReference>
<evidence type="ECO:0008006" key="14">
    <source>
        <dbReference type="Google" id="ProtNLM"/>
    </source>
</evidence>
<dbReference type="Pfam" id="PF20421">
    <property type="entry name" value="DHR-2_Lobe_C"/>
    <property type="match status" value="1"/>
</dbReference>
<dbReference type="CDD" id="cd11708">
    <property type="entry name" value="DHR2_DOCK5"/>
    <property type="match status" value="1"/>
</dbReference>
<evidence type="ECO:0000256" key="3">
    <source>
        <dbReference type="ARBA" id="ARBA00022490"/>
    </source>
</evidence>
<reference evidence="12 13" key="1">
    <citation type="submission" date="2021-02" db="EMBL/GenBank/DDBJ databases">
        <title>Safari Cat Assemblies.</title>
        <authorList>
            <person name="Bredemeyer K.R."/>
            <person name="Murphy W.J."/>
        </authorList>
    </citation>
    <scope>NUCLEOTIDE SEQUENCE [LARGE SCALE GENOMIC DNA]</scope>
</reference>
<protein>
    <recommendedName>
        <fullName evidence="14">Dedicator of cytokinesis 5</fullName>
    </recommendedName>
</protein>
<keyword evidence="13" id="KW-1185">Reference proteome</keyword>
<dbReference type="PROSITE" id="PS51651">
    <property type="entry name" value="DOCKER"/>
    <property type="match status" value="1"/>
</dbReference>
<comment type="subcellular location">
    <subcellularLocation>
        <location evidence="1">Cytoplasm</location>
    </subcellularLocation>
</comment>
<keyword evidence="3" id="KW-0963">Cytoplasm</keyword>
<dbReference type="SMART" id="SM00326">
    <property type="entry name" value="SH3"/>
    <property type="match status" value="1"/>
</dbReference>
<dbReference type="PROSITE" id="PS51650">
    <property type="entry name" value="C2_DOCK"/>
    <property type="match status" value="1"/>
</dbReference>
<dbReference type="InterPro" id="IPR042455">
    <property type="entry name" value="DOCK_N_sub1"/>
</dbReference>
<evidence type="ECO:0000256" key="8">
    <source>
        <dbReference type="SAM" id="MobiDB-lite"/>
    </source>
</evidence>
<feature type="domain" description="SH3" evidence="9">
    <location>
        <begin position="8"/>
        <end position="69"/>
    </location>
</feature>
<dbReference type="PANTHER" id="PTHR45653:SF3">
    <property type="entry name" value="DEDICATOR OF CYTOKINESIS PROTEIN 5"/>
    <property type="match status" value="1"/>
</dbReference>
<evidence type="ECO:0000256" key="1">
    <source>
        <dbReference type="ARBA" id="ARBA00004496"/>
    </source>
</evidence>
<dbReference type="Pfam" id="PF00018">
    <property type="entry name" value="SH3_1"/>
    <property type="match status" value="1"/>
</dbReference>
<dbReference type="SUPFAM" id="SSF50044">
    <property type="entry name" value="SH3-domain"/>
    <property type="match status" value="1"/>
</dbReference>
<dbReference type="Pfam" id="PF23554">
    <property type="entry name" value="TPR_DOCK"/>
    <property type="match status" value="1"/>
</dbReference>
<keyword evidence="5" id="KW-0344">Guanine-nucleotide releasing factor</keyword>
<dbReference type="InterPro" id="IPR036028">
    <property type="entry name" value="SH3-like_dom_sf"/>
</dbReference>
<proteinExistence type="inferred from homology"/>
<feature type="compositionally biased region" description="Polar residues" evidence="8">
    <location>
        <begin position="1731"/>
        <end position="1745"/>
    </location>
</feature>
<dbReference type="InterPro" id="IPR043161">
    <property type="entry name" value="DOCK_C_lobe_A"/>
</dbReference>
<dbReference type="InterPro" id="IPR016024">
    <property type="entry name" value="ARM-type_fold"/>
</dbReference>
<dbReference type="Gene3D" id="1.20.1270.350">
    <property type="entry name" value="Dedicator of cytokinesis N-terminal subdomain"/>
    <property type="match status" value="1"/>
</dbReference>
<reference evidence="12" key="3">
    <citation type="submission" date="2025-09" db="UniProtKB">
        <authorList>
            <consortium name="Ensembl"/>
        </authorList>
    </citation>
    <scope>IDENTIFICATION</scope>
    <source>
        <strain evidence="12">breed Abyssinian</strain>
    </source>
</reference>
<sequence>MARWIPTKRQKYGVAIYNYNASQDVELSLEIGDTVHILEMYEGWYRGYTLQNKSKKGIFPETYIHLKEATVEDRGQHETVIPGELPLVQELTSTLREWAVIWRKLYVNNKVTLFRQLQQMTYSLIEWRSQILSGTLPKDELAELKKKVTAKIDHGNRMLGLDLVVRDDNGNILDPDETSTIALFRAHEVASKRIEEKIQEEKSVLQNLDLRGQSVFSAVHTYGLYVNFKNFVCNIGEDAELFMALYDPDQSTFISENYLIRWGSNGMPKEIEKLNNLQAVFTDLSSTDLIRPRISLVCQIVRVGHMELKEGKKHTCGLRRPFGVAVMDITDIIHGKVDDEEKQHFIPFQQIAMETYIRQRQLIMSPLITSHVIGENEPLTSVLNKVIAAKEVNHKGQGLWISLKLLPGDLTQVQKNFSHLVDRSTAIARKMGFPEIILPGDVRNDIYVTLIHGEFDKGKKKTPKNVEVTMSVYDEEGKLLEVSIAIEEVTRCHIRFTFRHRSSQESRDKSERAFGVAFVKLMNPDGTTLQDGRHDLVVYKGDNKKMEDAKLYLTLPGTKVEMEEKELLASKTLANFAPTKDSTKDSFQIATLICSTKLTQNVDLLGLLNWRSNSQNIKHNLKKLMEVDGSEIVKFLQDTLDALFNIMMEMSDNETYDFLVFDALVFIISLIGDIKFQHFNPVLETYIYKHFSATLAYVKLSKVLNFYVANAEDSSKTELLFAALKALKYLFRFIIQSRVLYLRFYGQSEDGDEFNNSIRQLFFAFNTLMDRPLEEAVKIKGAALKYLPSIINDVKLVFDPVELSMLFCKFIQSIPDNQLVRQKLNCMTKIVESNLFRQSECRDVLLPLLIDQLSGQLDDNSSKPDHEASSQLLSNILEVLDRKDVGGFVACMIAILQQMDDSHYSHYISTFKTRQDIIDFLMETFIMFKDLIGKNVYAKDWMVMNMTQSRVFLRAINQFTEVLTKFFMDQTSFELQLWNNYFHLAVAFLTHESLQLETFSQAKRNKIVKKYGDMRKEIGFRIRDMWYNLGPHKIKFIPSMVGPILEVTLTPEVELRKATIPIFFDMMQCEFNFSGNGNFHMFENELITKLDQEVEGGRGDEQYKVLLEKLLLEHCRKHKYLSSSGEVFALLVSSLLENLLDYRTIIMHDESKENRMSCTVNVLNFYKEKKREDIYIRYLYKLRDLHRDSENYTEAAYTLLLHAELLQWSDKPCVPHLLQRDSYYVYTQQELKEKLYQEIISYFDKGKMWEKAIKLSKELAETYESKVFDYEGLGNLLKKRASFYENIIKAMRPQPEYFAVGYYGQGFPSFLRNKIFIYRGKEYERREDFSLRLLTQFPNAEKMTSTTPPGEEIKSSPKQYMQCFTVKPVMSLPPSYKDKPVPEQILNYYRANEVQQFQYSRPFRKGEKDPDNEFATMWIERTTYTTAYTFPGILKWFEVKQISTEEISPLENAIETMELTNEKISNCVQQHAWDRTLSVHPLSMLLSGIVDPAVMGGYSNYEKAFFTEKYLQEHPEDQEKIELLKRLIALQMPLLTEGIRIHGEKLTEQLKPLHDRLSSCFRELKEKVEKLYGVITLPPNLTERKQSRTGSIVLPYIMSSTLRRLSITSVTSSVISTSSNSSDNAPSRPGSDGSILEPLLERRASSGARVEDLPLKEDTENRISKFKRKDWSLSKSQVIAEKASEPDLMSPARKAQRPKSLQLSDNRLTPFHGSSPPQSTPLSPPPLTPKATRTLSSPSLQTDGLMTTGVPPPPPPKSKPYESGQRNSTEIAPPLPIRREAKVPPPPPPKTRKSGLLSSEPGSQ</sequence>
<dbReference type="Gene3D" id="2.60.40.150">
    <property type="entry name" value="C2 domain"/>
    <property type="match status" value="2"/>
</dbReference>
<name>A0ABI7YN80_FELCA</name>
<dbReference type="InterPro" id="IPR026791">
    <property type="entry name" value="DOCK"/>
</dbReference>
<evidence type="ECO:0000259" key="11">
    <source>
        <dbReference type="PROSITE" id="PS51651"/>
    </source>
</evidence>
<feature type="domain" description="DOCKER" evidence="11">
    <location>
        <begin position="1166"/>
        <end position="1577"/>
    </location>
</feature>
<evidence type="ECO:0000256" key="6">
    <source>
        <dbReference type="PROSITE-ProRule" id="PRU00192"/>
    </source>
</evidence>
<dbReference type="GeneTree" id="ENSGT00940000157734"/>
<evidence type="ECO:0000313" key="13">
    <source>
        <dbReference type="Proteomes" id="UP000823872"/>
    </source>
</evidence>
<gene>
    <name evidence="12" type="primary">DOCK5</name>
</gene>
<dbReference type="Ensembl" id="ENSFCTT00005049889.1">
    <property type="protein sequence ID" value="ENSFCTP00005036302.1"/>
    <property type="gene ID" value="ENSFCTG00005016440.1"/>
</dbReference>
<evidence type="ECO:0000313" key="12">
    <source>
        <dbReference type="Ensembl" id="ENSFCTP00005036302.1"/>
    </source>
</evidence>
<dbReference type="InterPro" id="IPR046770">
    <property type="entry name" value="DOCKER_Lobe_B"/>
</dbReference>
<comment type="similarity">
    <text evidence="7">Belongs to the DOCK family.</text>
</comment>
<dbReference type="Gene3D" id="1.20.58.740">
    <property type="match status" value="1"/>
</dbReference>
<evidence type="ECO:0000259" key="9">
    <source>
        <dbReference type="PROSITE" id="PS50002"/>
    </source>
</evidence>
<dbReference type="Pfam" id="PF06920">
    <property type="entry name" value="DHR-2_Lobe_A"/>
    <property type="match status" value="1"/>
</dbReference>
<dbReference type="Pfam" id="PF16172">
    <property type="entry name" value="DOCK_N"/>
    <property type="match status" value="1"/>
</dbReference>
<evidence type="ECO:0000256" key="4">
    <source>
        <dbReference type="ARBA" id="ARBA00022553"/>
    </source>
</evidence>
<dbReference type="InterPro" id="IPR035892">
    <property type="entry name" value="C2_domain_sf"/>
</dbReference>
<evidence type="ECO:0000256" key="7">
    <source>
        <dbReference type="PROSITE-ProRule" id="PRU00983"/>
    </source>
</evidence>
<dbReference type="InterPro" id="IPR046769">
    <property type="entry name" value="DOCKER_Lobe_A"/>
</dbReference>
<organism evidence="12 13">
    <name type="scientific">Felis catus</name>
    <name type="common">Cat</name>
    <name type="synonym">Felis silvestris catus</name>
    <dbReference type="NCBI Taxonomy" id="9685"/>
    <lineage>
        <taxon>Eukaryota</taxon>
        <taxon>Metazoa</taxon>
        <taxon>Chordata</taxon>
        <taxon>Craniata</taxon>
        <taxon>Vertebrata</taxon>
        <taxon>Euteleostomi</taxon>
        <taxon>Mammalia</taxon>
        <taxon>Eutheria</taxon>
        <taxon>Laurasiatheria</taxon>
        <taxon>Carnivora</taxon>
        <taxon>Feliformia</taxon>
        <taxon>Felidae</taxon>
        <taxon>Felinae</taxon>
        <taxon>Felis</taxon>
    </lineage>
</organism>